<name>A0A823DDZ2_LISMN</name>
<dbReference type="EMBL" id="AALAQH010000011">
    <property type="protein sequence ID" value="ECX6925843.1"/>
    <property type="molecule type" value="Genomic_DNA"/>
</dbReference>
<comment type="caution">
    <text evidence="1">The sequence shown here is derived from an EMBL/GenBank/DDBJ whole genome shotgun (WGS) entry which is preliminary data.</text>
</comment>
<evidence type="ECO:0000313" key="4">
    <source>
        <dbReference type="Proteomes" id="UP000427828"/>
    </source>
</evidence>
<evidence type="ECO:0000313" key="3">
    <source>
        <dbReference type="Proteomes" id="UP000403352"/>
    </source>
</evidence>
<reference evidence="3 4" key="1">
    <citation type="submission" date="2018-06" db="EMBL/GenBank/DDBJ databases">
        <authorList>
            <consortium name="GenomeTrakr: Next Generation Sequencing Network for Food Pathogen Tracability"/>
        </authorList>
    </citation>
    <scope>NUCLEOTIDE SEQUENCE [LARGE SCALE GENOMIC DNA]</scope>
    <source>
        <strain evidence="1 3">FDA00008584</strain>
        <strain evidence="2 4">FLAG-51482A</strain>
    </source>
</reference>
<dbReference type="AlphaFoldDB" id="A0A823DDZ2"/>
<sequence length="75" mass="8891">MENARERKRMYEKETGEIQNRIDAFDRALEQAPNLDTKMEYMQTINSLRELLIIKFEGLAIASDEIIDELEEELK</sequence>
<dbReference type="EMBL" id="AAALRN010000004">
    <property type="protein sequence ID" value="EAD1185504.1"/>
    <property type="molecule type" value="Genomic_DNA"/>
</dbReference>
<organism evidence="1 3">
    <name type="scientific">Listeria monocytogenes</name>
    <dbReference type="NCBI Taxonomy" id="1639"/>
    <lineage>
        <taxon>Bacteria</taxon>
        <taxon>Bacillati</taxon>
        <taxon>Bacillota</taxon>
        <taxon>Bacilli</taxon>
        <taxon>Bacillales</taxon>
        <taxon>Listeriaceae</taxon>
        <taxon>Listeria</taxon>
    </lineage>
</organism>
<evidence type="ECO:0000313" key="1">
    <source>
        <dbReference type="EMBL" id="EAD1185504.1"/>
    </source>
</evidence>
<protein>
    <submittedName>
        <fullName evidence="1">Uncharacterized protein</fullName>
    </submittedName>
</protein>
<dbReference type="RefSeq" id="WP_003727770.1">
    <property type="nucleotide sequence ID" value="NZ_CYVF01000015.1"/>
</dbReference>
<dbReference type="Proteomes" id="UP000403352">
    <property type="component" value="Unassembled WGS sequence"/>
</dbReference>
<proteinExistence type="predicted"/>
<dbReference type="Proteomes" id="UP000427828">
    <property type="component" value="Unassembled WGS sequence"/>
</dbReference>
<evidence type="ECO:0000313" key="2">
    <source>
        <dbReference type="EMBL" id="ECX6925843.1"/>
    </source>
</evidence>
<accession>A0A823DDZ2</accession>
<gene>
    <name evidence="2" type="ORF">BCZ19_14255</name>
    <name evidence="1" type="ORF">QD52_10510</name>
</gene>